<feature type="region of interest" description="Disordered" evidence="4">
    <location>
        <begin position="34"/>
        <end position="61"/>
    </location>
</feature>
<dbReference type="SMART" id="SM00191">
    <property type="entry name" value="Int_alpha"/>
    <property type="match status" value="5"/>
</dbReference>
<dbReference type="Proteomes" id="UP001596915">
    <property type="component" value="Unassembled WGS sequence"/>
</dbReference>
<dbReference type="Pfam" id="PF01839">
    <property type="entry name" value="FG-GAP"/>
    <property type="match status" value="2"/>
</dbReference>
<dbReference type="PANTHER" id="PTHR46580">
    <property type="entry name" value="SENSOR KINASE-RELATED"/>
    <property type="match status" value="1"/>
</dbReference>
<keyword evidence="2" id="KW-0677">Repeat</keyword>
<evidence type="ECO:0000256" key="2">
    <source>
        <dbReference type="ARBA" id="ARBA00022737"/>
    </source>
</evidence>
<organism evidence="6 7">
    <name type="scientific">Streptomyces sanglieri</name>
    <dbReference type="NCBI Taxonomy" id="193460"/>
    <lineage>
        <taxon>Bacteria</taxon>
        <taxon>Bacillati</taxon>
        <taxon>Actinomycetota</taxon>
        <taxon>Actinomycetes</taxon>
        <taxon>Kitasatosporales</taxon>
        <taxon>Streptomycetaceae</taxon>
        <taxon>Streptomyces</taxon>
    </lineage>
</organism>
<evidence type="ECO:0000256" key="3">
    <source>
        <dbReference type="ARBA" id="ARBA00023180"/>
    </source>
</evidence>
<dbReference type="EMBL" id="JBHTGL010000008">
    <property type="protein sequence ID" value="MFD0625178.1"/>
    <property type="molecule type" value="Genomic_DNA"/>
</dbReference>
<evidence type="ECO:0000256" key="4">
    <source>
        <dbReference type="SAM" id="MobiDB-lite"/>
    </source>
</evidence>
<dbReference type="PROSITE" id="PS51470">
    <property type="entry name" value="FG_GAP"/>
    <property type="match status" value="1"/>
</dbReference>
<keyword evidence="3" id="KW-0325">Glycoprotein</keyword>
<name>A0ABW2WZY7_9ACTN</name>
<dbReference type="InterPro" id="IPR028994">
    <property type="entry name" value="Integrin_alpha_N"/>
</dbReference>
<evidence type="ECO:0000256" key="5">
    <source>
        <dbReference type="SAM" id="SignalP"/>
    </source>
</evidence>
<evidence type="ECO:0000313" key="6">
    <source>
        <dbReference type="EMBL" id="MFD0625178.1"/>
    </source>
</evidence>
<dbReference type="InterPro" id="IPR013519">
    <property type="entry name" value="Int_alpha_beta-p"/>
</dbReference>
<accession>A0ABW2WZY7</accession>
<comment type="caution">
    <text evidence="6">The sequence shown here is derived from an EMBL/GenBank/DDBJ whole genome shotgun (WGS) entry which is preliminary data.</text>
</comment>
<evidence type="ECO:0000256" key="1">
    <source>
        <dbReference type="ARBA" id="ARBA00022729"/>
    </source>
</evidence>
<feature type="compositionally biased region" description="Low complexity" evidence="4">
    <location>
        <begin position="34"/>
        <end position="51"/>
    </location>
</feature>
<dbReference type="Gene3D" id="2.130.10.130">
    <property type="entry name" value="Integrin alpha, N-terminal"/>
    <property type="match status" value="4"/>
</dbReference>
<keyword evidence="7" id="KW-1185">Reference proteome</keyword>
<proteinExistence type="predicted"/>
<keyword evidence="1 5" id="KW-0732">Signal</keyword>
<gene>
    <name evidence="6" type="ORF">ACFQ2K_22920</name>
</gene>
<reference evidence="7" key="1">
    <citation type="journal article" date="2019" name="Int. J. Syst. Evol. Microbiol.">
        <title>The Global Catalogue of Microorganisms (GCM) 10K type strain sequencing project: providing services to taxonomists for standard genome sequencing and annotation.</title>
        <authorList>
            <consortium name="The Broad Institute Genomics Platform"/>
            <consortium name="The Broad Institute Genome Sequencing Center for Infectious Disease"/>
            <person name="Wu L."/>
            <person name="Ma J."/>
        </authorList>
    </citation>
    <scope>NUCLEOTIDE SEQUENCE [LARGE SCALE GENOMIC DNA]</scope>
    <source>
        <strain evidence="7">JCM 12607</strain>
    </source>
</reference>
<evidence type="ECO:0000313" key="7">
    <source>
        <dbReference type="Proteomes" id="UP001596915"/>
    </source>
</evidence>
<dbReference type="PANTHER" id="PTHR46580:SF4">
    <property type="entry name" value="ATP_GTP-BINDING PROTEIN"/>
    <property type="match status" value="1"/>
</dbReference>
<sequence length="504" mass="50513">MPVLSHRRRLAVATGIVLVAGAVAAPAGHAAARSSAPTAQSSAPAAGAPSPKRLHDDFNGDGYPDVAVGAPMAALGDPESGAGAVSVLFGGPGGLSSAHKQVLTWPDRPGISNPDDARYGKNLRSGDLDGDGYADLVSRPWAYRANGEKGTVLTVNWGGPSGLSKNATLLKPVPGDQAYGFGDLAVGDVDGDGIADIAVDDARLGGHILHGPIDRTGKWSRLGSFSVEGTDLLDISEIAVGDVTGEGVGDLVILGFGPDDPWQQHTYLLKGGRTGFSAPVEIKDADGAGVGGTSVGIADLDKDGHGDIVIGHGDGSTHLTNPAQKGGALFISYGGPKGQSTTHKPVWINQDSEGISGTAEAHDQMGYSLALGDTDGDGYPDIATGLPGEGINGIREAGRVLVLKGGPKGVSGAGSKEFGQYTAGVPGAAEAGDQFGAALALGDYDGKGRAEMVVGDPTENGSRGALWIFGTDATGIIAKGSVSFGAATIGAPTGPSQFSETLTD</sequence>
<protein>
    <submittedName>
        <fullName evidence="6">VCBS repeat-containing protein</fullName>
    </submittedName>
</protein>
<dbReference type="InterPro" id="IPR013517">
    <property type="entry name" value="FG-GAP"/>
</dbReference>
<dbReference type="SUPFAM" id="SSF69318">
    <property type="entry name" value="Integrin alpha N-terminal domain"/>
    <property type="match status" value="1"/>
</dbReference>
<feature type="signal peptide" evidence="5">
    <location>
        <begin position="1"/>
        <end position="24"/>
    </location>
</feature>
<feature type="chain" id="PRO_5046793293" evidence="5">
    <location>
        <begin position="25"/>
        <end position="504"/>
    </location>
</feature>